<dbReference type="GeneID" id="90607314"/>
<dbReference type="Gene3D" id="3.40.50.1240">
    <property type="entry name" value="Phosphoglycerate mutase-like"/>
    <property type="match status" value="1"/>
</dbReference>
<organism evidence="1 2">
    <name type="scientific">Rhodopirellula bahusiensis</name>
    <dbReference type="NCBI Taxonomy" id="2014065"/>
    <lineage>
        <taxon>Bacteria</taxon>
        <taxon>Pseudomonadati</taxon>
        <taxon>Planctomycetota</taxon>
        <taxon>Planctomycetia</taxon>
        <taxon>Pirellulales</taxon>
        <taxon>Pirellulaceae</taxon>
        <taxon>Rhodopirellula</taxon>
    </lineage>
</organism>
<gene>
    <name evidence="1" type="ORF">CEE69_03430</name>
</gene>
<dbReference type="PANTHER" id="PTHR48100">
    <property type="entry name" value="BROAD-SPECIFICITY PHOSPHATASE YOR283W-RELATED"/>
    <property type="match status" value="1"/>
</dbReference>
<sequence>MISLWPKAASKLVLIRPGATTFDEQGRMKGNLDMPLCERGRLQAEALASELAGIRLNAIYCAPCQSAVETATCIAKGRDLRPKVIDEFRNVDHGLWHGKLIEEIRRNQPRLYRELCDTPESTCPPGGEPMLEAAHRVGKAVRRILKRNRNHVVAFVIPDPLASLVASQLKDEALPQIWKVETDAGNWQLIETS</sequence>
<dbReference type="InterPro" id="IPR029033">
    <property type="entry name" value="His_PPase_superfam"/>
</dbReference>
<dbReference type="EMBL" id="NIZW01000002">
    <property type="protein sequence ID" value="PHQ36453.1"/>
    <property type="molecule type" value="Genomic_DNA"/>
</dbReference>
<dbReference type="RefSeq" id="WP_099259353.1">
    <property type="nucleotide sequence ID" value="NZ_NIZW01000002.1"/>
</dbReference>
<reference evidence="1 2" key="1">
    <citation type="submission" date="2017-06" db="EMBL/GenBank/DDBJ databases">
        <title>Description of Rhodopirellula bahusiensis sp. nov.</title>
        <authorList>
            <person name="Kizina J."/>
            <person name="Harder J."/>
        </authorList>
    </citation>
    <scope>NUCLEOTIDE SEQUENCE [LARGE SCALE GENOMIC DNA]</scope>
    <source>
        <strain evidence="1 2">SWK21</strain>
    </source>
</reference>
<dbReference type="OrthoDB" id="9781415at2"/>
<keyword evidence="2" id="KW-1185">Reference proteome</keyword>
<comment type="caution">
    <text evidence="1">The sequence shown here is derived from an EMBL/GenBank/DDBJ whole genome shotgun (WGS) entry which is preliminary data.</text>
</comment>
<dbReference type="AlphaFoldDB" id="A0A2G1WBP5"/>
<dbReference type="CDD" id="cd07067">
    <property type="entry name" value="HP_PGM_like"/>
    <property type="match status" value="1"/>
</dbReference>
<proteinExistence type="predicted"/>
<name>A0A2G1WBP5_9BACT</name>
<dbReference type="Pfam" id="PF00300">
    <property type="entry name" value="His_Phos_1"/>
    <property type="match status" value="1"/>
</dbReference>
<dbReference type="PANTHER" id="PTHR48100:SF59">
    <property type="entry name" value="ADENOSYLCOBALAMIN_ALPHA-RIBAZOLE PHOSPHATASE"/>
    <property type="match status" value="1"/>
</dbReference>
<dbReference type="Proteomes" id="UP000225740">
    <property type="component" value="Unassembled WGS sequence"/>
</dbReference>
<accession>A0A2G1WBP5</accession>
<dbReference type="InterPro" id="IPR050275">
    <property type="entry name" value="PGM_Phosphatase"/>
</dbReference>
<protein>
    <submittedName>
        <fullName evidence="1">Phosphoglycerate mutase</fullName>
    </submittedName>
</protein>
<dbReference type="InterPro" id="IPR013078">
    <property type="entry name" value="His_Pase_superF_clade-1"/>
</dbReference>
<dbReference type="GO" id="GO:0005737">
    <property type="term" value="C:cytoplasm"/>
    <property type="evidence" value="ECO:0007669"/>
    <property type="project" value="TreeGrafter"/>
</dbReference>
<dbReference type="GO" id="GO:0016791">
    <property type="term" value="F:phosphatase activity"/>
    <property type="evidence" value="ECO:0007669"/>
    <property type="project" value="TreeGrafter"/>
</dbReference>
<evidence type="ECO:0000313" key="2">
    <source>
        <dbReference type="Proteomes" id="UP000225740"/>
    </source>
</evidence>
<dbReference type="SUPFAM" id="SSF53254">
    <property type="entry name" value="Phosphoglycerate mutase-like"/>
    <property type="match status" value="1"/>
</dbReference>
<evidence type="ECO:0000313" key="1">
    <source>
        <dbReference type="EMBL" id="PHQ36453.1"/>
    </source>
</evidence>